<protein>
    <submittedName>
        <fullName evidence="1">DUF1353 domain-containing protein</fullName>
    </submittedName>
</protein>
<dbReference type="RefSeq" id="WP_236456581.1">
    <property type="nucleotide sequence ID" value="NZ_CBCSGE010000021.1"/>
</dbReference>
<dbReference type="Pfam" id="PF07087">
    <property type="entry name" value="DUF1353"/>
    <property type="match status" value="1"/>
</dbReference>
<name>A0ABV5GP16_9FLAO</name>
<organism evidence="1 2">
    <name type="scientific">Flavobacterium jumunjinense</name>
    <dbReference type="NCBI Taxonomy" id="998845"/>
    <lineage>
        <taxon>Bacteria</taxon>
        <taxon>Pseudomonadati</taxon>
        <taxon>Bacteroidota</taxon>
        <taxon>Flavobacteriia</taxon>
        <taxon>Flavobacteriales</taxon>
        <taxon>Flavobacteriaceae</taxon>
        <taxon>Flavobacterium</taxon>
    </lineage>
</organism>
<accession>A0ABV5GP16</accession>
<keyword evidence="2" id="KW-1185">Reference proteome</keyword>
<sequence>MKKIKFLDGKIKEMSLLEIEKMNVDEITEVYDEVSNQWQKPMFDKDISVFTNPEENDFKAMGGQPYWGRYKADHKVRNGVRQFSAILWNIPFGQSWEEWAEKTPARVRGHYFPKPTRYKSNGVNLWGEFDVPDTTCNPTPSYGYFEGVFNPEWLDDGRKMRLTSNVTYIDPYGKRWTAPTGHVVDGASIPASLWSVAGPPFAGKYRFASVFHDVECDTRNNTFDDVHDMFYYAMLAKGVSPVEAWSKVEPVKVYQHAIAHHFGKKWIFFS</sequence>
<dbReference type="EMBL" id="JBHMEY010000033">
    <property type="protein sequence ID" value="MFB9097049.1"/>
    <property type="molecule type" value="Genomic_DNA"/>
</dbReference>
<comment type="caution">
    <text evidence="1">The sequence shown here is derived from an EMBL/GenBank/DDBJ whole genome shotgun (WGS) entry which is preliminary data.</text>
</comment>
<dbReference type="Proteomes" id="UP001589607">
    <property type="component" value="Unassembled WGS sequence"/>
</dbReference>
<dbReference type="InterPro" id="IPR010767">
    <property type="entry name" value="Phage_CGC-2007_Cje0229"/>
</dbReference>
<evidence type="ECO:0000313" key="1">
    <source>
        <dbReference type="EMBL" id="MFB9097049.1"/>
    </source>
</evidence>
<proteinExistence type="predicted"/>
<evidence type="ECO:0000313" key="2">
    <source>
        <dbReference type="Proteomes" id="UP001589607"/>
    </source>
</evidence>
<gene>
    <name evidence="1" type="ORF">ACFFVF_11015</name>
</gene>
<reference evidence="1 2" key="1">
    <citation type="submission" date="2024-09" db="EMBL/GenBank/DDBJ databases">
        <authorList>
            <person name="Sun Q."/>
            <person name="Mori K."/>
        </authorList>
    </citation>
    <scope>NUCLEOTIDE SEQUENCE [LARGE SCALE GENOMIC DNA]</scope>
    <source>
        <strain evidence="1 2">CECT 7955</strain>
    </source>
</reference>